<dbReference type="Proteomes" id="UP000193689">
    <property type="component" value="Unassembled WGS sequence"/>
</dbReference>
<evidence type="ECO:0000313" key="3">
    <source>
        <dbReference type="EMBL" id="ORY62099.1"/>
    </source>
</evidence>
<dbReference type="GeneID" id="63778413"/>
<dbReference type="SUPFAM" id="SSF47459">
    <property type="entry name" value="HLH, helix-loop-helix DNA-binding domain"/>
    <property type="match status" value="1"/>
</dbReference>
<dbReference type="OrthoDB" id="690068at2759"/>
<feature type="region of interest" description="Disordered" evidence="1">
    <location>
        <begin position="231"/>
        <end position="264"/>
    </location>
</feature>
<dbReference type="AlphaFoldDB" id="A0A1Y2DSH5"/>
<sequence>MPRPKMLPTPVSSTEIKGHDGAHQLSALQLSFELPPLKIVDEDSSSLRPAGSKTTTPEAIFPVQPAEAVKSRRRASSTAYKKQFALPPPPTRSRTIIQMKPHTQEDPSDAVFPAKTASAPSKAASSGSKKKQSSSNSATRRKIARRTAHSLIERRRRSKINDEFAILKDLIPACTGEMHKLAILQASIDYVRYLEDCVSQLKSQCTSHSFTPTPAEFIPPPLARREAYGHDEHYGDEDGSDVEMIGSEEGPSPTITQPPVSPSLLPEALRHRHDSSSSASTDQRRYSYIPSPTAFSPVFDPQTCVQARGSPLGSNSTLASPVLAPLRELDQEATAALLMLNTDRRGVARTGGPTRGMSVRDLLST</sequence>
<organism evidence="3 4">
    <name type="scientific">Pseudomassariella vexata</name>
    <dbReference type="NCBI Taxonomy" id="1141098"/>
    <lineage>
        <taxon>Eukaryota</taxon>
        <taxon>Fungi</taxon>
        <taxon>Dikarya</taxon>
        <taxon>Ascomycota</taxon>
        <taxon>Pezizomycotina</taxon>
        <taxon>Sordariomycetes</taxon>
        <taxon>Xylariomycetidae</taxon>
        <taxon>Amphisphaeriales</taxon>
        <taxon>Pseudomassariaceae</taxon>
        <taxon>Pseudomassariella</taxon>
    </lineage>
</organism>
<dbReference type="EMBL" id="MCFJ01000009">
    <property type="protein sequence ID" value="ORY62099.1"/>
    <property type="molecule type" value="Genomic_DNA"/>
</dbReference>
<gene>
    <name evidence="3" type="ORF">BCR38DRAFT_458699</name>
</gene>
<evidence type="ECO:0000256" key="1">
    <source>
        <dbReference type="SAM" id="MobiDB-lite"/>
    </source>
</evidence>
<dbReference type="Pfam" id="PF00010">
    <property type="entry name" value="HLH"/>
    <property type="match status" value="1"/>
</dbReference>
<feature type="compositionally biased region" description="Basic residues" evidence="1">
    <location>
        <begin position="139"/>
        <end position="154"/>
    </location>
</feature>
<dbReference type="RefSeq" id="XP_040713935.1">
    <property type="nucleotide sequence ID" value="XM_040862201.1"/>
</dbReference>
<dbReference type="InterPro" id="IPR011598">
    <property type="entry name" value="bHLH_dom"/>
</dbReference>
<dbReference type="PANTHER" id="PTHR46266">
    <property type="entry name" value="TRANSCRIPTION FACTOR TT8"/>
    <property type="match status" value="1"/>
</dbReference>
<evidence type="ECO:0000313" key="4">
    <source>
        <dbReference type="Proteomes" id="UP000193689"/>
    </source>
</evidence>
<accession>A0A1Y2DSH5</accession>
<dbReference type="STRING" id="1141098.A0A1Y2DSH5"/>
<feature type="domain" description="BHLH" evidence="2">
    <location>
        <begin position="144"/>
        <end position="194"/>
    </location>
</feature>
<dbReference type="InterPro" id="IPR036638">
    <property type="entry name" value="HLH_DNA-bd_sf"/>
</dbReference>
<comment type="caution">
    <text evidence="3">The sequence shown here is derived from an EMBL/GenBank/DDBJ whole genome shotgun (WGS) entry which is preliminary data.</text>
</comment>
<feature type="region of interest" description="Disordered" evidence="1">
    <location>
        <begin position="42"/>
        <end position="154"/>
    </location>
</feature>
<dbReference type="GO" id="GO:0046983">
    <property type="term" value="F:protein dimerization activity"/>
    <property type="evidence" value="ECO:0007669"/>
    <property type="project" value="InterPro"/>
</dbReference>
<dbReference type="PROSITE" id="PS50888">
    <property type="entry name" value="BHLH"/>
    <property type="match status" value="1"/>
</dbReference>
<proteinExistence type="predicted"/>
<name>A0A1Y2DSH5_9PEZI</name>
<keyword evidence="4" id="KW-1185">Reference proteome</keyword>
<feature type="compositionally biased region" description="Low complexity" evidence="1">
    <location>
        <begin position="114"/>
        <end position="138"/>
    </location>
</feature>
<reference evidence="3 4" key="1">
    <citation type="submission" date="2016-07" db="EMBL/GenBank/DDBJ databases">
        <title>Pervasive Adenine N6-methylation of Active Genes in Fungi.</title>
        <authorList>
            <consortium name="DOE Joint Genome Institute"/>
            <person name="Mondo S.J."/>
            <person name="Dannebaum R.O."/>
            <person name="Kuo R.C."/>
            <person name="Labutti K."/>
            <person name="Haridas S."/>
            <person name="Kuo A."/>
            <person name="Salamov A."/>
            <person name="Ahrendt S.R."/>
            <person name="Lipzen A."/>
            <person name="Sullivan W."/>
            <person name="Andreopoulos W.B."/>
            <person name="Clum A."/>
            <person name="Lindquist E."/>
            <person name="Daum C."/>
            <person name="Ramamoorthy G.K."/>
            <person name="Gryganskyi A."/>
            <person name="Culley D."/>
            <person name="Magnuson J.K."/>
            <person name="James T.Y."/>
            <person name="O'Malley M.A."/>
            <person name="Stajich J.E."/>
            <person name="Spatafora J.W."/>
            <person name="Visel A."/>
            <person name="Grigoriev I.V."/>
        </authorList>
    </citation>
    <scope>NUCLEOTIDE SEQUENCE [LARGE SCALE GENOMIC DNA]</scope>
    <source>
        <strain evidence="3 4">CBS 129021</strain>
    </source>
</reference>
<dbReference type="Gene3D" id="4.10.280.10">
    <property type="entry name" value="Helix-loop-helix DNA-binding domain"/>
    <property type="match status" value="1"/>
</dbReference>
<dbReference type="SMART" id="SM00353">
    <property type="entry name" value="HLH"/>
    <property type="match status" value="1"/>
</dbReference>
<dbReference type="InParanoid" id="A0A1Y2DSH5"/>
<protein>
    <recommendedName>
        <fullName evidence="2">BHLH domain-containing protein</fullName>
    </recommendedName>
</protein>
<evidence type="ECO:0000259" key="2">
    <source>
        <dbReference type="PROSITE" id="PS50888"/>
    </source>
</evidence>
<dbReference type="PANTHER" id="PTHR46266:SF4">
    <property type="entry name" value="TRANSCRIPTION FACTOR TT8"/>
    <property type="match status" value="1"/>
</dbReference>